<sequence length="68" mass="7408">NEVNICAKKLQSQIDSESTIKNTTTTTNITESCETFATSIILYLAGAVGKHADQLEAEYPRYDHSATA</sequence>
<reference evidence="1" key="1">
    <citation type="submission" date="2021-06" db="EMBL/GenBank/DDBJ databases">
        <authorList>
            <person name="Kallberg Y."/>
            <person name="Tangrot J."/>
            <person name="Rosling A."/>
        </authorList>
    </citation>
    <scope>NUCLEOTIDE SEQUENCE</scope>
    <source>
        <strain evidence="1">MA461A</strain>
    </source>
</reference>
<dbReference type="Proteomes" id="UP000789920">
    <property type="component" value="Unassembled WGS sequence"/>
</dbReference>
<keyword evidence="2" id="KW-1185">Reference proteome</keyword>
<protein>
    <submittedName>
        <fullName evidence="1">34369_t:CDS:1</fullName>
    </submittedName>
</protein>
<dbReference type="EMBL" id="CAJVQC010160675">
    <property type="protein sequence ID" value="CAG8848432.1"/>
    <property type="molecule type" value="Genomic_DNA"/>
</dbReference>
<proteinExistence type="predicted"/>
<accession>A0ACA9SUV1</accession>
<evidence type="ECO:0000313" key="2">
    <source>
        <dbReference type="Proteomes" id="UP000789920"/>
    </source>
</evidence>
<feature type="non-terminal residue" evidence="1">
    <location>
        <position position="1"/>
    </location>
</feature>
<comment type="caution">
    <text evidence="1">The sequence shown here is derived from an EMBL/GenBank/DDBJ whole genome shotgun (WGS) entry which is preliminary data.</text>
</comment>
<organism evidence="1 2">
    <name type="scientific">Racocetra persica</name>
    <dbReference type="NCBI Taxonomy" id="160502"/>
    <lineage>
        <taxon>Eukaryota</taxon>
        <taxon>Fungi</taxon>
        <taxon>Fungi incertae sedis</taxon>
        <taxon>Mucoromycota</taxon>
        <taxon>Glomeromycotina</taxon>
        <taxon>Glomeromycetes</taxon>
        <taxon>Diversisporales</taxon>
        <taxon>Gigasporaceae</taxon>
        <taxon>Racocetra</taxon>
    </lineage>
</organism>
<evidence type="ECO:0000313" key="1">
    <source>
        <dbReference type="EMBL" id="CAG8848432.1"/>
    </source>
</evidence>
<gene>
    <name evidence="1" type="ORF">RPERSI_LOCUS35121</name>
</gene>
<name>A0ACA9SUV1_9GLOM</name>